<dbReference type="AlphaFoldDB" id="A0A9J6CK26"/>
<gene>
    <name evidence="3" type="ORF">PVAND_011930</name>
</gene>
<keyword evidence="1" id="KW-0175">Coiled coil</keyword>
<keyword evidence="2" id="KW-0812">Transmembrane</keyword>
<evidence type="ECO:0000313" key="3">
    <source>
        <dbReference type="EMBL" id="KAG5682585.1"/>
    </source>
</evidence>
<feature type="transmembrane region" description="Helical" evidence="2">
    <location>
        <begin position="6"/>
        <end position="26"/>
    </location>
</feature>
<evidence type="ECO:0000256" key="1">
    <source>
        <dbReference type="SAM" id="Coils"/>
    </source>
</evidence>
<keyword evidence="4" id="KW-1185">Reference proteome</keyword>
<comment type="caution">
    <text evidence="3">The sequence shown here is derived from an EMBL/GenBank/DDBJ whole genome shotgun (WGS) entry which is preliminary data.</text>
</comment>
<organism evidence="3 4">
    <name type="scientific">Polypedilum vanderplanki</name>
    <name type="common">Sleeping chironomid midge</name>
    <dbReference type="NCBI Taxonomy" id="319348"/>
    <lineage>
        <taxon>Eukaryota</taxon>
        <taxon>Metazoa</taxon>
        <taxon>Ecdysozoa</taxon>
        <taxon>Arthropoda</taxon>
        <taxon>Hexapoda</taxon>
        <taxon>Insecta</taxon>
        <taxon>Pterygota</taxon>
        <taxon>Neoptera</taxon>
        <taxon>Endopterygota</taxon>
        <taxon>Diptera</taxon>
        <taxon>Nematocera</taxon>
        <taxon>Chironomoidea</taxon>
        <taxon>Chironomidae</taxon>
        <taxon>Chironominae</taxon>
        <taxon>Polypedilum</taxon>
        <taxon>Polypedilum</taxon>
    </lineage>
</organism>
<reference evidence="3" key="1">
    <citation type="submission" date="2021-03" db="EMBL/GenBank/DDBJ databases">
        <title>Chromosome level genome of the anhydrobiotic midge Polypedilum vanderplanki.</title>
        <authorList>
            <person name="Yoshida Y."/>
            <person name="Kikawada T."/>
            <person name="Gusev O."/>
        </authorList>
    </citation>
    <scope>NUCLEOTIDE SEQUENCE</scope>
    <source>
        <strain evidence="3">NIAS01</strain>
        <tissue evidence="3">Whole body or cell culture</tissue>
    </source>
</reference>
<keyword evidence="2" id="KW-1133">Transmembrane helix</keyword>
<proteinExistence type="predicted"/>
<protein>
    <submittedName>
        <fullName evidence="3">Uncharacterized protein</fullName>
    </submittedName>
</protein>
<keyword evidence="2" id="KW-0472">Membrane</keyword>
<name>A0A9J6CK26_POLVA</name>
<evidence type="ECO:0000256" key="2">
    <source>
        <dbReference type="SAM" id="Phobius"/>
    </source>
</evidence>
<evidence type="ECO:0000313" key="4">
    <source>
        <dbReference type="Proteomes" id="UP001107558"/>
    </source>
</evidence>
<feature type="coiled-coil region" evidence="1">
    <location>
        <begin position="35"/>
        <end position="62"/>
    </location>
</feature>
<dbReference type="EMBL" id="JADBJN010000001">
    <property type="protein sequence ID" value="KAG5682585.1"/>
    <property type="molecule type" value="Genomic_DNA"/>
</dbReference>
<dbReference type="Proteomes" id="UP001107558">
    <property type="component" value="Chromosome 1"/>
</dbReference>
<accession>A0A9J6CK26</accession>
<sequence>MSVDRTFLILFIITNSISFTLSLNVYREIAKTTGYINDFQRRNELENVLKRLRNEIDFDIVDAFDNDNNPVRYKGCEPLIVSYNPVKCDANNDNYSND</sequence>
<dbReference type="OrthoDB" id="10527393at2759"/>